<protein>
    <recommendedName>
        <fullName evidence="3">Transcriptional regulator, AbiEi antitoxin, Type IV TA system</fullName>
    </recommendedName>
</protein>
<reference evidence="2" key="1">
    <citation type="submission" date="2017-09" db="EMBL/GenBank/DDBJ databases">
        <title>Depth-based differentiation of microbial function through sediment-hosted aquifers and enrichment of novel symbionts in the deep terrestrial subsurface.</title>
        <authorList>
            <person name="Probst A.J."/>
            <person name="Ladd B."/>
            <person name="Jarett J.K."/>
            <person name="Geller-Mcgrath D.E."/>
            <person name="Sieber C.M.K."/>
            <person name="Emerson J.B."/>
            <person name="Anantharaman K."/>
            <person name="Thomas B.C."/>
            <person name="Malmstrom R."/>
            <person name="Stieglmeier M."/>
            <person name="Klingl A."/>
            <person name="Woyke T."/>
            <person name="Ryan C.M."/>
            <person name="Banfield J.F."/>
        </authorList>
    </citation>
    <scope>NUCLEOTIDE SEQUENCE [LARGE SCALE GENOMIC DNA]</scope>
</reference>
<accession>A0A2M8GNV3</accession>
<sequence>MLKYLINTGKTVFSSEDLGKILEISNKNYLAVLLWRMVKRKELIRIRKGIYAYSLDYNNLELANKLKRPSYVSLEKVLFDNSIIFQDYSNKITSVSNNNYSERVGNTEYIYYKIKDEILFNPLGILTMNKTRIASVERAICDTLYLSKNFYFDRLDDIDKEKLIEISKIYNKRVIAEIKKYV</sequence>
<proteinExistence type="predicted"/>
<gene>
    <name evidence="1" type="ORF">CO007_00520</name>
</gene>
<organism evidence="1 2">
    <name type="scientific">Candidatus Roizmanbacteria bacterium CG_4_8_14_3_um_filter_36_10</name>
    <dbReference type="NCBI Taxonomy" id="1974834"/>
    <lineage>
        <taxon>Bacteria</taxon>
        <taxon>Candidatus Roizmaniibacteriota</taxon>
    </lineage>
</organism>
<evidence type="ECO:0000313" key="1">
    <source>
        <dbReference type="EMBL" id="PJC82237.1"/>
    </source>
</evidence>
<dbReference type="Proteomes" id="UP000229370">
    <property type="component" value="Unassembled WGS sequence"/>
</dbReference>
<dbReference type="EMBL" id="PFQK01000014">
    <property type="protein sequence ID" value="PJC82237.1"/>
    <property type="molecule type" value="Genomic_DNA"/>
</dbReference>
<dbReference type="AlphaFoldDB" id="A0A2M8GNV3"/>
<comment type="caution">
    <text evidence="1">The sequence shown here is derived from an EMBL/GenBank/DDBJ whole genome shotgun (WGS) entry which is preliminary data.</text>
</comment>
<evidence type="ECO:0008006" key="3">
    <source>
        <dbReference type="Google" id="ProtNLM"/>
    </source>
</evidence>
<evidence type="ECO:0000313" key="2">
    <source>
        <dbReference type="Proteomes" id="UP000229370"/>
    </source>
</evidence>
<name>A0A2M8GNV3_9BACT</name>